<evidence type="ECO:0000256" key="6">
    <source>
        <dbReference type="SAM" id="MobiDB-lite"/>
    </source>
</evidence>
<accession>A0AAV8URD4</accession>
<feature type="binding site" evidence="5">
    <location>
        <position position="228"/>
    </location>
    <ligand>
        <name>ATP</name>
        <dbReference type="ChEBI" id="CHEBI:30616"/>
    </ligand>
</feature>
<sequence length="748" mass="84240">MDRLGFVSGLGGSLLRKPASTESRLGAWGRTSLVQRSRRPSPSIVRMVAAEPEAKESNAEEFKFQAEASRVMDLVINSLYSNKEIFMRELISNASDACDKCRLLQLTDEREDRELSIRVKADKTTSTLTIQDTGVGMTRKELIDNLGSIATSGTAKFAEALGKGKADTSLIGQFGVGFYSAFLVAEKVTVLTKSFTDKGSPVLKWESADTSSYTIEDVADEDFGESGTKIILTLKKGSEEFLELNRVSSLLKRFSEFIDFNIYSWDEKTVMEEVPDGEEKDEEGNQKMKKVPKTVEDWKLINEHKPIWLRRPKEVTQEEYNDFYKSMSRDFNDPMAHSHFSAEGEVEFRSILFTPSVLPFELRQNMFDEGGRCVKLYVKRVFISDKFSELMPRFLTFVRGVIDSEDLPLNVSREILQQSRVLRIISKRLIRKSLDMFMDLAKNKDQYKIFWDNFGRYIKAGVIDEPDYVEPLSQLLRFDSSASDELTSLQEYIERAPTDQKEIYYLVAESLQSAKSSPATEKLTARGFEVIYLLDAVDEIAVQTLQKFKGKRNAEDKETEELPLSDISRDNFKLPGEEDEAESEKLTEDFAKVTEYMKGVLGDAVSKVQVSTRLTESPSAIVQSQFGMSPTMERFMKSQMSGQDAGQQSFLNQSRVLEINPSHALIKDLQVRLNAGQDDDATKDTVGLLHELGLLSGGYNIEDSAGFAKRIARFMASSLSSSPVPEASKADEEDKFGETTRVNAEIVD</sequence>
<evidence type="ECO:0000256" key="1">
    <source>
        <dbReference type="ARBA" id="ARBA00008239"/>
    </source>
</evidence>
<keyword evidence="3 5" id="KW-0067">ATP-binding</keyword>
<feature type="binding site" evidence="5">
    <location>
        <position position="132"/>
    </location>
    <ligand>
        <name>ATP</name>
        <dbReference type="ChEBI" id="CHEBI:30616"/>
    </ligand>
</feature>
<dbReference type="FunFam" id="3.30.565.10:FF:000005">
    <property type="entry name" value="Heat shock protein 90"/>
    <property type="match status" value="1"/>
</dbReference>
<comment type="similarity">
    <text evidence="1">Belongs to the heat shock protein 90 family.</text>
</comment>
<dbReference type="Gene3D" id="3.30.565.10">
    <property type="entry name" value="Histidine kinase-like ATPase, C-terminal domain"/>
    <property type="match status" value="1"/>
</dbReference>
<dbReference type="InterPro" id="IPR037196">
    <property type="entry name" value="HSP90_C"/>
</dbReference>
<dbReference type="InterPro" id="IPR020575">
    <property type="entry name" value="Hsp90_N"/>
</dbReference>
<organism evidence="7 8">
    <name type="scientific">Rhodosorus marinus</name>
    <dbReference type="NCBI Taxonomy" id="101924"/>
    <lineage>
        <taxon>Eukaryota</taxon>
        <taxon>Rhodophyta</taxon>
        <taxon>Stylonematophyceae</taxon>
        <taxon>Stylonematales</taxon>
        <taxon>Stylonemataceae</taxon>
        <taxon>Rhodosorus</taxon>
    </lineage>
</organism>
<dbReference type="GO" id="GO:0051082">
    <property type="term" value="F:unfolded protein binding"/>
    <property type="evidence" value="ECO:0007669"/>
    <property type="project" value="InterPro"/>
</dbReference>
<dbReference type="GO" id="GO:0140662">
    <property type="term" value="F:ATP-dependent protein folding chaperone"/>
    <property type="evidence" value="ECO:0007669"/>
    <property type="project" value="InterPro"/>
</dbReference>
<dbReference type="PANTHER" id="PTHR11528">
    <property type="entry name" value="HEAT SHOCK PROTEIN 90 FAMILY MEMBER"/>
    <property type="match status" value="1"/>
</dbReference>
<evidence type="ECO:0000256" key="4">
    <source>
        <dbReference type="ARBA" id="ARBA00023186"/>
    </source>
</evidence>
<dbReference type="InterPro" id="IPR001404">
    <property type="entry name" value="Hsp90_fam"/>
</dbReference>
<dbReference type="PROSITE" id="PS00298">
    <property type="entry name" value="HSP90"/>
    <property type="match status" value="1"/>
</dbReference>
<dbReference type="NCBIfam" id="NF003555">
    <property type="entry name" value="PRK05218.1"/>
    <property type="match status" value="1"/>
</dbReference>
<dbReference type="InterPro" id="IPR036890">
    <property type="entry name" value="HATPase_C_sf"/>
</dbReference>
<dbReference type="HAMAP" id="MF_00505">
    <property type="entry name" value="HSP90"/>
    <property type="match status" value="1"/>
</dbReference>
<dbReference type="EMBL" id="JAMWBK010000005">
    <property type="protein sequence ID" value="KAJ8905069.1"/>
    <property type="molecule type" value="Genomic_DNA"/>
</dbReference>
<reference evidence="7 8" key="1">
    <citation type="journal article" date="2023" name="Nat. Commun.">
        <title>Origin of minicircular mitochondrial genomes in red algae.</title>
        <authorList>
            <person name="Lee Y."/>
            <person name="Cho C.H."/>
            <person name="Lee Y.M."/>
            <person name="Park S.I."/>
            <person name="Yang J.H."/>
            <person name="West J.A."/>
            <person name="Bhattacharya D."/>
            <person name="Yoon H.S."/>
        </authorList>
    </citation>
    <scope>NUCLEOTIDE SEQUENCE [LARGE SCALE GENOMIC DNA]</scope>
    <source>
        <strain evidence="7 8">CCMP1338</strain>
        <tissue evidence="7">Whole cell</tissue>
    </source>
</reference>
<feature type="binding site" evidence="5">
    <location>
        <position position="145"/>
    </location>
    <ligand>
        <name>ATP</name>
        <dbReference type="ChEBI" id="CHEBI:30616"/>
    </ligand>
</feature>
<dbReference type="SUPFAM" id="SSF110942">
    <property type="entry name" value="HSP90 C-terminal domain"/>
    <property type="match status" value="1"/>
</dbReference>
<dbReference type="SUPFAM" id="SSF55874">
    <property type="entry name" value="ATPase domain of HSP90 chaperone/DNA topoisomerase II/histidine kinase"/>
    <property type="match status" value="1"/>
</dbReference>
<evidence type="ECO:0000256" key="5">
    <source>
        <dbReference type="PIRSR" id="PIRSR002583-1"/>
    </source>
</evidence>
<dbReference type="Gene3D" id="1.20.120.790">
    <property type="entry name" value="Heat shock protein 90, C-terminal domain"/>
    <property type="match status" value="1"/>
</dbReference>
<evidence type="ECO:0000313" key="7">
    <source>
        <dbReference type="EMBL" id="KAJ8905069.1"/>
    </source>
</evidence>
<keyword evidence="4" id="KW-0143">Chaperone</keyword>
<feature type="binding site" evidence="5">
    <location>
        <position position="89"/>
    </location>
    <ligand>
        <name>ATP</name>
        <dbReference type="ChEBI" id="CHEBI:30616"/>
    </ligand>
</feature>
<feature type="binding site" evidence="5">
    <location>
        <position position="93"/>
    </location>
    <ligand>
        <name>ATP</name>
        <dbReference type="ChEBI" id="CHEBI:30616"/>
    </ligand>
</feature>
<feature type="binding site" evidence="5">
    <location>
        <position position="137"/>
    </location>
    <ligand>
        <name>ATP</name>
        <dbReference type="ChEBI" id="CHEBI:30616"/>
    </ligand>
</feature>
<comment type="caution">
    <text evidence="7">The sequence shown here is derived from an EMBL/GenBank/DDBJ whole genome shotgun (WGS) entry which is preliminary data.</text>
</comment>
<gene>
    <name evidence="7" type="ORF">NDN08_001580</name>
</gene>
<feature type="binding site" evidence="5">
    <location>
        <begin position="173"/>
        <end position="178"/>
    </location>
    <ligand>
        <name>ATP</name>
        <dbReference type="ChEBI" id="CHEBI:30616"/>
    </ligand>
</feature>
<dbReference type="FunFam" id="3.30.230.80:FF:000001">
    <property type="entry name" value="Heat shock protein 90 alpha"/>
    <property type="match status" value="1"/>
</dbReference>
<dbReference type="SUPFAM" id="SSF54211">
    <property type="entry name" value="Ribosomal protein S5 domain 2-like"/>
    <property type="match status" value="1"/>
</dbReference>
<feature type="binding site" evidence="5">
    <location>
        <begin position="152"/>
        <end position="153"/>
    </location>
    <ligand>
        <name>ATP</name>
        <dbReference type="ChEBI" id="CHEBI:30616"/>
    </ligand>
</feature>
<dbReference type="InterPro" id="IPR020568">
    <property type="entry name" value="Ribosomal_Su5_D2-typ_SF"/>
</dbReference>
<evidence type="ECO:0000256" key="3">
    <source>
        <dbReference type="ARBA" id="ARBA00022840"/>
    </source>
</evidence>
<dbReference type="Pfam" id="PF13589">
    <property type="entry name" value="HATPase_c_3"/>
    <property type="match status" value="1"/>
</dbReference>
<dbReference type="Gene3D" id="3.30.230.80">
    <property type="match status" value="1"/>
</dbReference>
<dbReference type="Pfam" id="PF00183">
    <property type="entry name" value="HSP90"/>
    <property type="match status" value="1"/>
</dbReference>
<evidence type="ECO:0000313" key="8">
    <source>
        <dbReference type="Proteomes" id="UP001157974"/>
    </source>
</evidence>
<feature type="binding site" evidence="5">
    <location>
        <position position="413"/>
    </location>
    <ligand>
        <name>ATP</name>
        <dbReference type="ChEBI" id="CHEBI:30616"/>
    </ligand>
</feature>
<evidence type="ECO:0008006" key="9">
    <source>
        <dbReference type="Google" id="ProtNLM"/>
    </source>
</evidence>
<dbReference type="GO" id="GO:0005524">
    <property type="term" value="F:ATP binding"/>
    <property type="evidence" value="ECO:0007669"/>
    <property type="project" value="UniProtKB-KW"/>
</dbReference>
<protein>
    <recommendedName>
        <fullName evidence="9">Histidine kinase/HSP90-like ATPase domain-containing protein</fullName>
    </recommendedName>
</protein>
<keyword evidence="8" id="KW-1185">Reference proteome</keyword>
<feature type="region of interest" description="Disordered" evidence="6">
    <location>
        <begin position="718"/>
        <end position="748"/>
    </location>
</feature>
<dbReference type="InterPro" id="IPR019805">
    <property type="entry name" value="Heat_shock_protein_90_CS"/>
</dbReference>
<dbReference type="GO" id="GO:0016887">
    <property type="term" value="F:ATP hydrolysis activity"/>
    <property type="evidence" value="ECO:0007669"/>
    <property type="project" value="InterPro"/>
</dbReference>
<feature type="compositionally biased region" description="Basic and acidic residues" evidence="6">
    <location>
        <begin position="728"/>
        <end position="738"/>
    </location>
</feature>
<proteinExistence type="inferred from homology"/>
<evidence type="ECO:0000256" key="2">
    <source>
        <dbReference type="ARBA" id="ARBA00022741"/>
    </source>
</evidence>
<dbReference type="AlphaFoldDB" id="A0AAV8URD4"/>
<dbReference type="PRINTS" id="PR00775">
    <property type="entry name" value="HEATSHOCK90"/>
</dbReference>
<dbReference type="PIRSF" id="PIRSF002583">
    <property type="entry name" value="Hsp90"/>
    <property type="match status" value="1"/>
</dbReference>
<dbReference type="CDD" id="cd16927">
    <property type="entry name" value="HATPase_Hsp90-like"/>
    <property type="match status" value="1"/>
</dbReference>
<dbReference type="Gene3D" id="3.40.50.11260">
    <property type="match status" value="1"/>
</dbReference>
<keyword evidence="2 5" id="KW-0547">Nucleotide-binding</keyword>
<dbReference type="Proteomes" id="UP001157974">
    <property type="component" value="Unassembled WGS sequence"/>
</dbReference>
<name>A0AAV8URD4_9RHOD</name>